<dbReference type="Pfam" id="PF20256">
    <property type="entry name" value="MoCoBD_2"/>
    <property type="match status" value="1"/>
</dbReference>
<proteinExistence type="inferred from homology"/>
<keyword evidence="10" id="KW-0408">Iron</keyword>
<evidence type="ECO:0000256" key="5">
    <source>
        <dbReference type="ARBA" id="ARBA00022630"/>
    </source>
</evidence>
<evidence type="ECO:0000256" key="11">
    <source>
        <dbReference type="ARBA" id="ARBA00023014"/>
    </source>
</evidence>
<keyword evidence="4" id="KW-0500">Molybdenum</keyword>
<evidence type="ECO:0000259" key="14">
    <source>
        <dbReference type="Pfam" id="PF20256"/>
    </source>
</evidence>
<evidence type="ECO:0000256" key="7">
    <source>
        <dbReference type="ARBA" id="ARBA00022723"/>
    </source>
</evidence>
<dbReference type="InterPro" id="IPR016208">
    <property type="entry name" value="Ald_Oxase/xanthine_DH-like"/>
</dbReference>
<evidence type="ECO:0000313" key="15">
    <source>
        <dbReference type="EnsemblMetazoa" id="MESCA009654-PA"/>
    </source>
</evidence>
<reference evidence="15" key="2">
    <citation type="submission" date="2015-06" db="UniProtKB">
        <authorList>
            <consortium name="EnsemblMetazoa"/>
        </authorList>
    </citation>
    <scope>IDENTIFICATION</scope>
</reference>
<evidence type="ECO:0000256" key="1">
    <source>
        <dbReference type="ARBA" id="ARBA00001924"/>
    </source>
</evidence>
<sequence>MNKADHIIEGDLHIGGQEHFYLEPQGALARPLDSDEIEITATTQNITLLQKQVSRLLDIPYHKVFGRAKRLGGGFGGKETRFFLTVLPVSLAAHKLGRPVRCILDRDQDMLITGGRNPFYFKYKIGVRKDGKIVSGDIEAFNNAGYSIDLSAHVLGHAMFMVDGAYFYPNLRVKGKCCRTNLPSNTAFRAFGAPQAMLTSETIIRHIARTVGKDYTEVMCLNMYNTGDLTHYNQALENLQLKRCFDECLEQSKFQDQRKSVQEFNKLNKYRKRGVSIVPCKYGVSFGYAAAHQGAALVNVYLDGTVLLSHGGVASRVLQIPIELIHISETASDKVPNTTTTAASLTSDLNGPAVVEACTKILNRIKPYKEQFPNESWKDWVCRAYDDRISLSATGFHDYNFLTYDHENNEGRFYHYYICGVGVSQVEIDCLTGDHKVLSTDIVMDIGSSLNPAIDIGQIEGAFMQGYGLFTMEELIYGQDGTLLSRGPGAYKIPGFADIPEAFNVTILTGAPNPRAIYSSKAIGEPPLFIGAAPYFAIKEAISCYRKDQGLSEDFEFRSPASAARIRMACEDKLTRMVNNEECGKEWNILVS</sequence>
<accession>T1H0H6</accession>
<keyword evidence="5" id="KW-0285">Flavoprotein</keyword>
<evidence type="ECO:0000256" key="9">
    <source>
        <dbReference type="ARBA" id="ARBA00023002"/>
    </source>
</evidence>
<comment type="cofactor">
    <cofactor evidence="2">
        <name>FAD</name>
        <dbReference type="ChEBI" id="CHEBI:57692"/>
    </cofactor>
</comment>
<dbReference type="STRING" id="36166.T1H0H6"/>
<protein>
    <submittedName>
        <fullName evidence="15">Uncharacterized protein</fullName>
    </submittedName>
</protein>
<dbReference type="InterPro" id="IPR046867">
    <property type="entry name" value="AldOxase/xan_DH_MoCoBD2"/>
</dbReference>
<reference evidence="16" key="1">
    <citation type="submission" date="2013-02" db="EMBL/GenBank/DDBJ databases">
        <authorList>
            <person name="Hughes D."/>
        </authorList>
    </citation>
    <scope>NUCLEOTIDE SEQUENCE</scope>
    <source>
        <strain>Durham</strain>
        <strain evidence="16">NC isolate 2 -- Noor lab</strain>
    </source>
</reference>
<evidence type="ECO:0000259" key="13">
    <source>
        <dbReference type="Pfam" id="PF02738"/>
    </source>
</evidence>
<dbReference type="GO" id="GO:0005506">
    <property type="term" value="F:iron ion binding"/>
    <property type="evidence" value="ECO:0007669"/>
    <property type="project" value="InterPro"/>
</dbReference>
<dbReference type="Proteomes" id="UP000015102">
    <property type="component" value="Unassembled WGS sequence"/>
</dbReference>
<dbReference type="PROSITE" id="PS00559">
    <property type="entry name" value="MOLYBDOPTERIN_EUK"/>
    <property type="match status" value="1"/>
</dbReference>
<comment type="cofactor">
    <cofactor evidence="12">
        <name>[2Fe-2S] cluster</name>
        <dbReference type="ChEBI" id="CHEBI:190135"/>
    </cofactor>
</comment>
<evidence type="ECO:0000256" key="3">
    <source>
        <dbReference type="ARBA" id="ARBA00006849"/>
    </source>
</evidence>
<keyword evidence="6" id="KW-0001">2Fe-2S</keyword>
<dbReference type="Gene3D" id="3.30.365.10">
    <property type="entry name" value="Aldehyde oxidase/xanthine dehydrogenase, molybdopterin binding domain"/>
    <property type="match status" value="4"/>
</dbReference>
<dbReference type="FunFam" id="3.30.365.10:FF:000004">
    <property type="entry name" value="Xanthine dehydrogenase oxidase"/>
    <property type="match status" value="1"/>
</dbReference>
<dbReference type="EMBL" id="CAQQ02372902">
    <property type="status" value="NOT_ANNOTATED_CDS"/>
    <property type="molecule type" value="Genomic_DNA"/>
</dbReference>
<keyword evidence="7" id="KW-0479">Metal-binding</keyword>
<comment type="similarity">
    <text evidence="3">Belongs to the xanthine dehydrogenase family.</text>
</comment>
<dbReference type="InterPro" id="IPR008274">
    <property type="entry name" value="AldOxase/xan_DH_MoCoBD1"/>
</dbReference>
<dbReference type="FunFam" id="3.30.365.10:FF:000001">
    <property type="entry name" value="Xanthine dehydrogenase oxidase"/>
    <property type="match status" value="1"/>
</dbReference>
<dbReference type="SUPFAM" id="SSF56003">
    <property type="entry name" value="Molybdenum cofactor-binding domain"/>
    <property type="match status" value="1"/>
</dbReference>
<dbReference type="Pfam" id="PF02738">
    <property type="entry name" value="MoCoBD_1"/>
    <property type="match status" value="1"/>
</dbReference>
<dbReference type="InterPro" id="IPR022407">
    <property type="entry name" value="OxRdtase_Mopterin_BS"/>
</dbReference>
<dbReference type="GO" id="GO:0043546">
    <property type="term" value="F:molybdopterin cofactor binding"/>
    <property type="evidence" value="ECO:0007669"/>
    <property type="project" value="InterPro"/>
</dbReference>
<organism evidence="15 16">
    <name type="scientific">Megaselia scalaris</name>
    <name type="common">Humpbacked fly</name>
    <name type="synonym">Phora scalaris</name>
    <dbReference type="NCBI Taxonomy" id="36166"/>
    <lineage>
        <taxon>Eukaryota</taxon>
        <taxon>Metazoa</taxon>
        <taxon>Ecdysozoa</taxon>
        <taxon>Arthropoda</taxon>
        <taxon>Hexapoda</taxon>
        <taxon>Insecta</taxon>
        <taxon>Pterygota</taxon>
        <taxon>Neoptera</taxon>
        <taxon>Endopterygota</taxon>
        <taxon>Diptera</taxon>
        <taxon>Brachycera</taxon>
        <taxon>Muscomorpha</taxon>
        <taxon>Platypezoidea</taxon>
        <taxon>Phoridae</taxon>
        <taxon>Megaseliini</taxon>
        <taxon>Megaselia</taxon>
    </lineage>
</organism>
<name>T1H0H6_MEGSC</name>
<feature type="domain" description="Aldehyde oxidase/xanthine dehydrogenase second molybdopterin binding" evidence="14">
    <location>
        <begin position="248"/>
        <end position="500"/>
    </location>
</feature>
<evidence type="ECO:0000256" key="10">
    <source>
        <dbReference type="ARBA" id="ARBA00023004"/>
    </source>
</evidence>
<dbReference type="GO" id="GO:0016491">
    <property type="term" value="F:oxidoreductase activity"/>
    <property type="evidence" value="ECO:0007669"/>
    <property type="project" value="UniProtKB-KW"/>
</dbReference>
<evidence type="ECO:0000313" key="16">
    <source>
        <dbReference type="Proteomes" id="UP000015102"/>
    </source>
</evidence>
<evidence type="ECO:0000256" key="12">
    <source>
        <dbReference type="ARBA" id="ARBA00034078"/>
    </source>
</evidence>
<evidence type="ECO:0000256" key="6">
    <source>
        <dbReference type="ARBA" id="ARBA00022714"/>
    </source>
</evidence>
<keyword evidence="11" id="KW-0411">Iron-sulfur</keyword>
<keyword evidence="8" id="KW-0274">FAD</keyword>
<dbReference type="PANTHER" id="PTHR45444">
    <property type="entry name" value="XANTHINE DEHYDROGENASE"/>
    <property type="match status" value="1"/>
</dbReference>
<dbReference type="PANTHER" id="PTHR45444:SF3">
    <property type="entry name" value="XANTHINE DEHYDROGENASE"/>
    <property type="match status" value="1"/>
</dbReference>
<evidence type="ECO:0000256" key="8">
    <source>
        <dbReference type="ARBA" id="ARBA00022827"/>
    </source>
</evidence>
<dbReference type="AlphaFoldDB" id="T1H0H6"/>
<dbReference type="EnsemblMetazoa" id="MESCA009654-RA">
    <property type="protein sequence ID" value="MESCA009654-PA"/>
    <property type="gene ID" value="MESCA009654"/>
</dbReference>
<evidence type="ECO:0000256" key="2">
    <source>
        <dbReference type="ARBA" id="ARBA00001974"/>
    </source>
</evidence>
<dbReference type="InterPro" id="IPR037165">
    <property type="entry name" value="AldOxase/xan_DH_Mopterin-bd_sf"/>
</dbReference>
<dbReference type="GO" id="GO:0051537">
    <property type="term" value="F:2 iron, 2 sulfur cluster binding"/>
    <property type="evidence" value="ECO:0007669"/>
    <property type="project" value="UniProtKB-KW"/>
</dbReference>
<dbReference type="OMA" id="CKMRYDR"/>
<feature type="domain" description="Aldehyde oxidase/xanthine dehydrogenase first molybdopterin binding" evidence="13">
    <location>
        <begin position="1"/>
        <end position="223"/>
    </location>
</feature>
<dbReference type="FunFam" id="3.30.365.10:FF:000003">
    <property type="entry name" value="Aldehyde oxidase 1"/>
    <property type="match status" value="1"/>
</dbReference>
<keyword evidence="16" id="KW-1185">Reference proteome</keyword>
<dbReference type="HOGENOM" id="CLU_001681_4_2_1"/>
<evidence type="ECO:0000256" key="4">
    <source>
        <dbReference type="ARBA" id="ARBA00022505"/>
    </source>
</evidence>
<keyword evidence="9" id="KW-0560">Oxidoreductase</keyword>
<comment type="cofactor">
    <cofactor evidence="1">
        <name>Mo-molybdopterin</name>
        <dbReference type="ChEBI" id="CHEBI:71302"/>
    </cofactor>
</comment>